<dbReference type="InterPro" id="IPR008949">
    <property type="entry name" value="Isoprenoid_synthase_dom_sf"/>
</dbReference>
<evidence type="ECO:0000256" key="13">
    <source>
        <dbReference type="SAM" id="Coils"/>
    </source>
</evidence>
<evidence type="ECO:0000256" key="6">
    <source>
        <dbReference type="ARBA" id="ARBA00022723"/>
    </source>
</evidence>
<dbReference type="NCBIfam" id="NF045485">
    <property type="entry name" value="FPPsyn"/>
    <property type="match status" value="1"/>
</dbReference>
<gene>
    <name evidence="14" type="primary">ispA</name>
    <name evidence="14" type="ORF">AHA02nite_10520</name>
</gene>
<proteinExistence type="inferred from homology"/>
<dbReference type="Gene3D" id="1.10.600.10">
    <property type="entry name" value="Farnesyl Diphosphate Synthase"/>
    <property type="match status" value="1"/>
</dbReference>
<evidence type="ECO:0000313" key="14">
    <source>
        <dbReference type="EMBL" id="GEN45276.1"/>
    </source>
</evidence>
<keyword evidence="15" id="KW-1185">Reference proteome</keyword>
<dbReference type="GO" id="GO:0046872">
    <property type="term" value="F:metal ion binding"/>
    <property type="evidence" value="ECO:0007669"/>
    <property type="project" value="UniProtKB-KW"/>
</dbReference>
<evidence type="ECO:0000256" key="9">
    <source>
        <dbReference type="ARBA" id="ARBA00032380"/>
    </source>
</evidence>
<keyword evidence="7" id="KW-0460">Magnesium</keyword>
<dbReference type="PANTHER" id="PTHR43281:SF1">
    <property type="entry name" value="FARNESYL DIPHOSPHATE SYNTHASE"/>
    <property type="match status" value="1"/>
</dbReference>
<dbReference type="InterPro" id="IPR033749">
    <property type="entry name" value="Polyprenyl_synt_CS"/>
</dbReference>
<protein>
    <recommendedName>
        <fullName evidence="4">Farnesyl diphosphate synthase</fullName>
        <ecNumber evidence="3">2.5.1.10</ecNumber>
    </recommendedName>
    <alternativeName>
        <fullName evidence="10">(2E,6E)-farnesyl diphosphate synthase</fullName>
    </alternativeName>
    <alternativeName>
        <fullName evidence="9">Geranyltranstransferase</fullName>
    </alternativeName>
</protein>
<dbReference type="PANTHER" id="PTHR43281">
    <property type="entry name" value="FARNESYL DIPHOSPHATE SYNTHASE"/>
    <property type="match status" value="1"/>
</dbReference>
<dbReference type="FunFam" id="1.10.600.10:FF:000001">
    <property type="entry name" value="Geranylgeranyl diphosphate synthase"/>
    <property type="match status" value="1"/>
</dbReference>
<name>A0A511W2H6_9BACI</name>
<dbReference type="GO" id="GO:0004337">
    <property type="term" value="F:(2E,6E)-farnesyl diphosphate synthase activity"/>
    <property type="evidence" value="ECO:0007669"/>
    <property type="project" value="UniProtKB-EC"/>
</dbReference>
<comment type="catalytic activity">
    <reaction evidence="11">
        <text>isopentenyl diphosphate + (2E)-geranyl diphosphate = (2E,6E)-farnesyl diphosphate + diphosphate</text>
        <dbReference type="Rhea" id="RHEA:19361"/>
        <dbReference type="ChEBI" id="CHEBI:33019"/>
        <dbReference type="ChEBI" id="CHEBI:58057"/>
        <dbReference type="ChEBI" id="CHEBI:128769"/>
        <dbReference type="ChEBI" id="CHEBI:175763"/>
        <dbReference type="EC" id="2.5.1.10"/>
    </reaction>
</comment>
<dbReference type="CDD" id="cd00685">
    <property type="entry name" value="Trans_IPPS_HT"/>
    <property type="match status" value="1"/>
</dbReference>
<comment type="cofactor">
    <cofactor evidence="1">
        <name>Mg(2+)</name>
        <dbReference type="ChEBI" id="CHEBI:18420"/>
    </cofactor>
</comment>
<keyword evidence="8" id="KW-0414">Isoprene biosynthesis</keyword>
<dbReference type="AlphaFoldDB" id="A0A511W2H6"/>
<evidence type="ECO:0000256" key="8">
    <source>
        <dbReference type="ARBA" id="ARBA00023229"/>
    </source>
</evidence>
<dbReference type="SUPFAM" id="SSF48576">
    <property type="entry name" value="Terpenoid synthases"/>
    <property type="match status" value="1"/>
</dbReference>
<comment type="similarity">
    <text evidence="2 12">Belongs to the FPP/GGPP synthase family.</text>
</comment>
<evidence type="ECO:0000256" key="7">
    <source>
        <dbReference type="ARBA" id="ARBA00022842"/>
    </source>
</evidence>
<keyword evidence="13" id="KW-0175">Coiled coil</keyword>
<dbReference type="RefSeq" id="WP_146815062.1">
    <property type="nucleotide sequence ID" value="NZ_BJYA01000003.1"/>
</dbReference>
<evidence type="ECO:0000256" key="10">
    <source>
        <dbReference type="ARBA" id="ARBA00032873"/>
    </source>
</evidence>
<dbReference type="EC" id="2.5.1.10" evidence="3"/>
<dbReference type="GO" id="GO:0016114">
    <property type="term" value="P:terpenoid biosynthetic process"/>
    <property type="evidence" value="ECO:0007669"/>
    <property type="project" value="UniProtKB-ARBA"/>
</dbReference>
<evidence type="ECO:0000256" key="3">
    <source>
        <dbReference type="ARBA" id="ARBA00012439"/>
    </source>
</evidence>
<dbReference type="PROSITE" id="PS00723">
    <property type="entry name" value="POLYPRENYL_SYNTHASE_1"/>
    <property type="match status" value="1"/>
</dbReference>
<dbReference type="InterPro" id="IPR053378">
    <property type="entry name" value="Prenyl_diphosphate_synthase"/>
</dbReference>
<evidence type="ECO:0000256" key="2">
    <source>
        <dbReference type="ARBA" id="ARBA00006706"/>
    </source>
</evidence>
<dbReference type="InterPro" id="IPR000092">
    <property type="entry name" value="Polyprenyl_synt"/>
</dbReference>
<dbReference type="Pfam" id="PF00348">
    <property type="entry name" value="polyprenyl_synt"/>
    <property type="match status" value="1"/>
</dbReference>
<comment type="caution">
    <text evidence="14">The sequence shown here is derived from an EMBL/GenBank/DDBJ whole genome shotgun (WGS) entry which is preliminary data.</text>
</comment>
<evidence type="ECO:0000256" key="12">
    <source>
        <dbReference type="RuleBase" id="RU004466"/>
    </source>
</evidence>
<keyword evidence="6" id="KW-0479">Metal-binding</keyword>
<feature type="coiled-coil region" evidence="13">
    <location>
        <begin position="251"/>
        <end position="282"/>
    </location>
</feature>
<organism evidence="14 15">
    <name type="scientific">Alkalibacillus haloalkaliphilus</name>
    <dbReference type="NCBI Taxonomy" id="94136"/>
    <lineage>
        <taxon>Bacteria</taxon>
        <taxon>Bacillati</taxon>
        <taxon>Bacillota</taxon>
        <taxon>Bacilli</taxon>
        <taxon>Bacillales</taxon>
        <taxon>Bacillaceae</taxon>
        <taxon>Alkalibacillus</taxon>
    </lineage>
</organism>
<dbReference type="SFLD" id="SFLDG01017">
    <property type="entry name" value="Polyprenyl_Transferase_Like"/>
    <property type="match status" value="1"/>
</dbReference>
<accession>A0A511W2H6</accession>
<evidence type="ECO:0000256" key="5">
    <source>
        <dbReference type="ARBA" id="ARBA00022679"/>
    </source>
</evidence>
<dbReference type="EMBL" id="BJYA01000003">
    <property type="protein sequence ID" value="GEN45276.1"/>
    <property type="molecule type" value="Genomic_DNA"/>
</dbReference>
<evidence type="ECO:0000256" key="1">
    <source>
        <dbReference type="ARBA" id="ARBA00001946"/>
    </source>
</evidence>
<sequence length="291" mass="32280">MNILSFEQKQQSINEQLQNKAEQLNLPEQLKSAVLYALNAGGKRLRPILMLAAYNAFSEDEERVSDVVIALELIHTYSLIHDDLPAMDDDDFRRGQPTIHKQYDEATAILVGDGLLTLAFQVVSSSAKLEAEEKVFTLAELSKASGLEGMIAGQYLDLKGEGEHLTVEELSRIHRHKTGELIRGAVKIGAYLGGATPPQIEALDEYASYLGLIFQVQDDILDVTGDEEEIGKPVGSDVSLDKGTYPKLLGINGAIEKRDDYMERAQKALREARVENTQLMDIIELFGKRSY</sequence>
<dbReference type="SFLD" id="SFLDS00005">
    <property type="entry name" value="Isoprenoid_Synthase_Type_I"/>
    <property type="match status" value="1"/>
</dbReference>
<dbReference type="GO" id="GO:0005737">
    <property type="term" value="C:cytoplasm"/>
    <property type="evidence" value="ECO:0007669"/>
    <property type="project" value="UniProtKB-ARBA"/>
</dbReference>
<dbReference type="PROSITE" id="PS00444">
    <property type="entry name" value="POLYPRENYL_SYNTHASE_2"/>
    <property type="match status" value="1"/>
</dbReference>
<evidence type="ECO:0000256" key="11">
    <source>
        <dbReference type="ARBA" id="ARBA00049399"/>
    </source>
</evidence>
<evidence type="ECO:0000313" key="15">
    <source>
        <dbReference type="Proteomes" id="UP000321440"/>
    </source>
</evidence>
<dbReference type="Proteomes" id="UP000321440">
    <property type="component" value="Unassembled WGS sequence"/>
</dbReference>
<dbReference type="OrthoDB" id="9805316at2"/>
<keyword evidence="5 12" id="KW-0808">Transferase</keyword>
<evidence type="ECO:0000256" key="4">
    <source>
        <dbReference type="ARBA" id="ARBA00015100"/>
    </source>
</evidence>
<reference evidence="14 15" key="1">
    <citation type="submission" date="2019-07" db="EMBL/GenBank/DDBJ databases">
        <title>Whole genome shotgun sequence of Alkalibacillus haloalkaliphilus NBRC 103110.</title>
        <authorList>
            <person name="Hosoyama A."/>
            <person name="Uohara A."/>
            <person name="Ohji S."/>
            <person name="Ichikawa N."/>
        </authorList>
    </citation>
    <scope>NUCLEOTIDE SEQUENCE [LARGE SCALE GENOMIC DNA]</scope>
    <source>
        <strain evidence="14 15">NBRC 103110</strain>
    </source>
</reference>